<organism evidence="2 3">
    <name type="scientific">Comamonas terrae</name>
    <dbReference type="NCBI Taxonomy" id="673548"/>
    <lineage>
        <taxon>Bacteria</taxon>
        <taxon>Pseudomonadati</taxon>
        <taxon>Pseudomonadota</taxon>
        <taxon>Betaproteobacteria</taxon>
        <taxon>Burkholderiales</taxon>
        <taxon>Comamonadaceae</taxon>
        <taxon>Comamonas</taxon>
    </lineage>
</organism>
<dbReference type="InterPro" id="IPR020915">
    <property type="entry name" value="UPF0311"/>
</dbReference>
<reference evidence="3" key="1">
    <citation type="journal article" date="2019" name="Int. J. Syst. Evol. Microbiol.">
        <title>The Global Catalogue of Microorganisms (GCM) 10K type strain sequencing project: providing services to taxonomists for standard genome sequencing and annotation.</title>
        <authorList>
            <consortium name="The Broad Institute Genomics Platform"/>
            <consortium name="The Broad Institute Genome Sequencing Center for Infectious Disease"/>
            <person name="Wu L."/>
            <person name="Ma J."/>
        </authorList>
    </citation>
    <scope>NUCLEOTIDE SEQUENCE [LARGE SCALE GENOMIC DNA]</scope>
    <source>
        <strain evidence="3">TISTR 1906</strain>
    </source>
</reference>
<dbReference type="Pfam" id="PF11578">
    <property type="entry name" value="DUF3237"/>
    <property type="match status" value="1"/>
</dbReference>
<sequence>MTLPGSDFQMAAPQLRRFADFAVQVGAAQEVGATARGFRRVIPIVGGQVRGDGWSARVLPGGADFQLLVSDELAELDARYVIETDAGDLIYVTNHALRTGPAALMERLRRGEPVDPADIYFRCTPRFEASAPSLAWLSQRLFLGSGARYPDLVAMRIFEVL</sequence>
<proteinExistence type="inferred from homology"/>
<evidence type="ECO:0000256" key="1">
    <source>
        <dbReference type="HAMAP-Rule" id="MF_00775"/>
    </source>
</evidence>
<dbReference type="RefSeq" id="WP_066482847.1">
    <property type="nucleotide sequence ID" value="NZ_BCNT01000019.1"/>
</dbReference>
<accession>A0ABW5ULY6</accession>
<evidence type="ECO:0000313" key="2">
    <source>
        <dbReference type="EMBL" id="MFD2754647.1"/>
    </source>
</evidence>
<dbReference type="Proteomes" id="UP001597463">
    <property type="component" value="Unassembled WGS sequence"/>
</dbReference>
<dbReference type="EMBL" id="JBHUMV010000004">
    <property type="protein sequence ID" value="MFD2754647.1"/>
    <property type="molecule type" value="Genomic_DNA"/>
</dbReference>
<dbReference type="Gene3D" id="2.40.160.20">
    <property type="match status" value="1"/>
</dbReference>
<evidence type="ECO:0000313" key="3">
    <source>
        <dbReference type="Proteomes" id="UP001597463"/>
    </source>
</evidence>
<name>A0ABW5ULY6_9BURK</name>
<keyword evidence="3" id="KW-1185">Reference proteome</keyword>
<gene>
    <name evidence="2" type="ORF">ACFSW6_11160</name>
</gene>
<comment type="caution">
    <text evidence="2">The sequence shown here is derived from an EMBL/GenBank/DDBJ whole genome shotgun (WGS) entry which is preliminary data.</text>
</comment>
<dbReference type="PANTHER" id="PTHR37315">
    <property type="entry name" value="UPF0311 PROTEIN BLR7842"/>
    <property type="match status" value="1"/>
</dbReference>
<dbReference type="HAMAP" id="MF_00775">
    <property type="entry name" value="UPF0311"/>
    <property type="match status" value="1"/>
</dbReference>
<protein>
    <recommendedName>
        <fullName evidence="1">UPF0311 protein ACFSW6_11160</fullName>
    </recommendedName>
</protein>
<comment type="similarity">
    <text evidence="1">Belongs to the UPF0311 family.</text>
</comment>
<dbReference type="PANTHER" id="PTHR37315:SF1">
    <property type="entry name" value="UPF0311 PROTEIN BLR7842"/>
    <property type="match status" value="1"/>
</dbReference>